<dbReference type="KEGG" id="lmb:C9I47_2497"/>
<evidence type="ECO:0000313" key="4">
    <source>
        <dbReference type="Proteomes" id="UP000249447"/>
    </source>
</evidence>
<dbReference type="Gene3D" id="1.25.40.10">
    <property type="entry name" value="Tetratricopeptide repeat domain"/>
    <property type="match status" value="1"/>
</dbReference>
<dbReference type="InterPro" id="IPR011990">
    <property type="entry name" value="TPR-like_helical_dom_sf"/>
</dbReference>
<dbReference type="SUPFAM" id="SSF48452">
    <property type="entry name" value="TPR-like"/>
    <property type="match status" value="1"/>
</dbReference>
<accession>A0A2U9T9V0</accession>
<evidence type="ECO:0000313" key="3">
    <source>
        <dbReference type="EMBL" id="AWV08175.1"/>
    </source>
</evidence>
<dbReference type="Proteomes" id="UP000249447">
    <property type="component" value="Chromosome"/>
</dbReference>
<name>A0A2U9T9V0_9GAMM</name>
<feature type="region of interest" description="Disordered" evidence="1">
    <location>
        <begin position="1"/>
        <end position="32"/>
    </location>
</feature>
<dbReference type="OrthoDB" id="5935824at2"/>
<evidence type="ECO:0000256" key="1">
    <source>
        <dbReference type="SAM" id="MobiDB-lite"/>
    </source>
</evidence>
<keyword evidence="2" id="KW-0472">Membrane</keyword>
<keyword evidence="4" id="KW-1185">Reference proteome</keyword>
<dbReference type="RefSeq" id="WP_111267224.1">
    <property type="nucleotide sequence ID" value="NZ_CP029843.1"/>
</dbReference>
<feature type="transmembrane region" description="Helical" evidence="2">
    <location>
        <begin position="45"/>
        <end position="65"/>
    </location>
</feature>
<feature type="compositionally biased region" description="Basic residues" evidence="1">
    <location>
        <begin position="1"/>
        <end position="13"/>
    </location>
</feature>
<organism evidence="3 4">
    <name type="scientific">Marilutibacter maris</name>
    <dbReference type="NCBI Taxonomy" id="1605891"/>
    <lineage>
        <taxon>Bacteria</taxon>
        <taxon>Pseudomonadati</taxon>
        <taxon>Pseudomonadota</taxon>
        <taxon>Gammaproteobacteria</taxon>
        <taxon>Lysobacterales</taxon>
        <taxon>Lysobacteraceae</taxon>
        <taxon>Marilutibacter</taxon>
    </lineage>
</organism>
<proteinExistence type="predicted"/>
<evidence type="ECO:0008006" key="5">
    <source>
        <dbReference type="Google" id="ProtNLM"/>
    </source>
</evidence>
<sequence length="536" mass="58471">MDRNRNARRGPGRRRIEPTLAPDRADVAATGDDWRPLRQRQSSPAWRWWGALACIALAIVALMVFRQPLADRLWPETRAQQLRTDAEQALSEGRLTATDGSGARELYEAALALEPDRIEARAGLSRVARQALAQARMAMDTGRYDDAYRMLTLARELGVPRADADALAAQLRARETARADVDQWLVSAASALKAGDLSGNDHAALPLYRRVLAVQPNRTEALEGREDAISAMLQRAWDRMRADELAAAGALIAQARGFDAGHAELPDATAELARLLERRRERARAALGRGRLEQARTLWRSVLAVERYDMEAHQGLLAVARAQAAQATREARDFRFDAAEAALAEARDTAADAPDAAPAIAEAERSLQQARQSRQRLQAVDGSMTPAEREQRVSRLLRSALAAEERGDLLLPPGESAFDALRAARALAPDDARIARATARLLPASQQCYRDALRGNRLQRAGRCLQAGEVLGADPDTLRDQRRRLAQRWIAVGDERLGAGELGAARAALEAARTLDPSVAGLNAFARRVEAATAAN</sequence>
<reference evidence="3 4" key="1">
    <citation type="submission" date="2018-05" db="EMBL/GenBank/DDBJ databases">
        <title>The complete genome of Lysobacter maris HZ9B, a marine bacterium antagonistic against terrestrial plant pathogens.</title>
        <authorList>
            <person name="Zhang X.-Q."/>
        </authorList>
    </citation>
    <scope>NUCLEOTIDE SEQUENCE [LARGE SCALE GENOMIC DNA]</scope>
    <source>
        <strain evidence="3 4">HZ9B</strain>
    </source>
</reference>
<evidence type="ECO:0000256" key="2">
    <source>
        <dbReference type="SAM" id="Phobius"/>
    </source>
</evidence>
<keyword evidence="2" id="KW-1133">Transmembrane helix</keyword>
<protein>
    <recommendedName>
        <fullName evidence="5">Tetratricopeptide repeat protein</fullName>
    </recommendedName>
</protein>
<dbReference type="AlphaFoldDB" id="A0A2U9T9V0"/>
<gene>
    <name evidence="3" type="ORF">C9I47_2497</name>
</gene>
<keyword evidence="2" id="KW-0812">Transmembrane</keyword>
<dbReference type="EMBL" id="CP029843">
    <property type="protein sequence ID" value="AWV08175.1"/>
    <property type="molecule type" value="Genomic_DNA"/>
</dbReference>